<dbReference type="AlphaFoldDB" id="A0A6A5C3S5"/>
<feature type="region of interest" description="Disordered" evidence="1">
    <location>
        <begin position="36"/>
        <end position="66"/>
    </location>
</feature>
<protein>
    <recommendedName>
        <fullName evidence="4">DH domain-containing protein</fullName>
    </recommendedName>
</protein>
<dbReference type="VEuPathDB" id="AmoebaDB:FDP41_011326"/>
<organism evidence="2 3">
    <name type="scientific">Naegleria fowleri</name>
    <name type="common">Brain eating amoeba</name>
    <dbReference type="NCBI Taxonomy" id="5763"/>
    <lineage>
        <taxon>Eukaryota</taxon>
        <taxon>Discoba</taxon>
        <taxon>Heterolobosea</taxon>
        <taxon>Tetramitia</taxon>
        <taxon>Eutetramitia</taxon>
        <taxon>Vahlkampfiidae</taxon>
        <taxon>Naegleria</taxon>
    </lineage>
</organism>
<dbReference type="InterPro" id="IPR035899">
    <property type="entry name" value="DBL_dom_sf"/>
</dbReference>
<evidence type="ECO:0000256" key="1">
    <source>
        <dbReference type="SAM" id="MobiDB-lite"/>
    </source>
</evidence>
<name>A0A6A5C3S5_NAEFO</name>
<dbReference type="Proteomes" id="UP000444721">
    <property type="component" value="Unassembled WGS sequence"/>
</dbReference>
<dbReference type="VEuPathDB" id="AmoebaDB:NF0035220"/>
<evidence type="ECO:0008006" key="4">
    <source>
        <dbReference type="Google" id="ProtNLM"/>
    </source>
</evidence>
<evidence type="ECO:0000313" key="2">
    <source>
        <dbReference type="EMBL" id="KAF0982396.1"/>
    </source>
</evidence>
<evidence type="ECO:0000313" key="3">
    <source>
        <dbReference type="Proteomes" id="UP000444721"/>
    </source>
</evidence>
<keyword evidence="3" id="KW-1185">Reference proteome</keyword>
<reference evidence="2 3" key="1">
    <citation type="journal article" date="2019" name="Sci. Rep.">
        <title>Nanopore sequencing improves the draft genome of the human pathogenic amoeba Naegleria fowleri.</title>
        <authorList>
            <person name="Liechti N."/>
            <person name="Schurch N."/>
            <person name="Bruggmann R."/>
            <person name="Wittwer M."/>
        </authorList>
    </citation>
    <scope>NUCLEOTIDE SEQUENCE [LARGE SCALE GENOMIC DNA]</scope>
    <source>
        <strain evidence="2 3">ATCC 30894</strain>
    </source>
</reference>
<gene>
    <name evidence="2" type="ORF">FDP41_011326</name>
</gene>
<dbReference type="SUPFAM" id="SSF48065">
    <property type="entry name" value="DBL homology domain (DH-domain)"/>
    <property type="match status" value="1"/>
</dbReference>
<dbReference type="Gene3D" id="1.20.900.10">
    <property type="entry name" value="Dbl homology (DH) domain"/>
    <property type="match status" value="1"/>
</dbReference>
<dbReference type="GeneID" id="68118541"/>
<dbReference type="RefSeq" id="XP_044567109.1">
    <property type="nucleotide sequence ID" value="XM_044701722.1"/>
</dbReference>
<accession>A0A6A5C3S5</accession>
<dbReference type="EMBL" id="VFQX01000009">
    <property type="protein sequence ID" value="KAF0982396.1"/>
    <property type="molecule type" value="Genomic_DNA"/>
</dbReference>
<sequence>MTTTATLLRPSGLIITSAANYLNSDIYLIDKATPDSTGHSRYDLQNDHAKDGSNDNNTFVDSEEETDVIESVEKDPFLPNNEDLPLYSQDPFEVEEVDPFVIGDEDVFDVADAKLENDVTELDELTPDLEDPFEEHDQFLMGEKDVFEERDEFLQGDEDVFESEEDIFNIQEVDPFLLDAPKKIISEIINRYETIQGHIQECFASYANDIFDKGLLSSDEFSSVFSCLGSVRSSNANMLADLKAASDSSDSHNEIWDASNIEAMKDVFVKYVRSLPLAVETCLTTLQQNPKFHALVTSKSNDLFFYLLLPLEMLSQITEPVQDLEHYVPHDPSVKSMLNCIGELQSIGHEVMDSNYSTFKVLELSRKHKISDLLTKKRSLLKEGILSTGTDMHSVYLFSDCLLVITPSKQWFIPFKVTDDITGEYNIAITKDSDANALEIDEHEVEFHVSYKFDNYDLVKEWSKAFKACLE</sequence>
<comment type="caution">
    <text evidence="2">The sequence shown here is derived from an EMBL/GenBank/DDBJ whole genome shotgun (WGS) entry which is preliminary data.</text>
</comment>
<proteinExistence type="predicted"/>
<dbReference type="VEuPathDB" id="AmoebaDB:NfTy_019910"/>
<feature type="compositionally biased region" description="Basic and acidic residues" evidence="1">
    <location>
        <begin position="38"/>
        <end position="53"/>
    </location>
</feature>